<evidence type="ECO:0000313" key="2">
    <source>
        <dbReference type="EMBL" id="SCA56022.1"/>
    </source>
</evidence>
<dbReference type="RefSeq" id="WP_069186711.1">
    <property type="nucleotide sequence ID" value="NZ_FLYE01000008.1"/>
</dbReference>
<accession>A0A1C3RFN0</accession>
<dbReference type="CDD" id="cd12108">
    <property type="entry name" value="Hr-like"/>
    <property type="match status" value="1"/>
</dbReference>
<dbReference type="STRING" id="1867952.MTBPR1_160013"/>
<feature type="domain" description="Hemerythrin-like" evidence="1">
    <location>
        <begin position="4"/>
        <end position="139"/>
    </location>
</feature>
<name>A0A1C3RFN0_9PROT</name>
<dbReference type="OrthoDB" id="7349010at2"/>
<dbReference type="Pfam" id="PF01814">
    <property type="entry name" value="Hemerythrin"/>
    <property type="match status" value="1"/>
</dbReference>
<dbReference type="GO" id="GO:0005886">
    <property type="term" value="C:plasma membrane"/>
    <property type="evidence" value="ECO:0007669"/>
    <property type="project" value="TreeGrafter"/>
</dbReference>
<dbReference type="Gene3D" id="1.20.120.520">
    <property type="entry name" value="nmb1532 protein domain like"/>
    <property type="match status" value="1"/>
</dbReference>
<proteinExistence type="predicted"/>
<dbReference type="PANTHER" id="PTHR39966:SF1">
    <property type="entry name" value="HEMERYTHRIN-LIKE DOMAIN-CONTAINING PROTEIN"/>
    <property type="match status" value="1"/>
</dbReference>
<evidence type="ECO:0000313" key="3">
    <source>
        <dbReference type="Proteomes" id="UP000231658"/>
    </source>
</evidence>
<dbReference type="AlphaFoldDB" id="A0A1C3RFN0"/>
<dbReference type="PANTHER" id="PTHR39966">
    <property type="entry name" value="BLL2471 PROTEIN-RELATED"/>
    <property type="match status" value="1"/>
</dbReference>
<dbReference type="InterPro" id="IPR012312">
    <property type="entry name" value="Hemerythrin-like"/>
</dbReference>
<gene>
    <name evidence="2" type="ORF">MTBPR1_160013</name>
</gene>
<dbReference type="EMBL" id="FLYE01000008">
    <property type="protein sequence ID" value="SCA56022.1"/>
    <property type="molecule type" value="Genomic_DNA"/>
</dbReference>
<dbReference type="Proteomes" id="UP000231658">
    <property type="component" value="Unassembled WGS sequence"/>
</dbReference>
<sequence>MRTTIKVLAREHLALNGIARILKIDANLIRDGKVVSHELLDDIVTYIREFPNKIHHPKEENFLFKAMRERSEETHEVLDHLYEEHEREYEMIEYFSKALADYKVNPRKEAKVFAQIAIEYAEFLEGHIRYENSNAFPLANAVLTEEDWEKIDVAFADNKDPISNPDEMKKFADLHHRIMDLGLPPFDIKHKDRT</sequence>
<protein>
    <recommendedName>
        <fullName evidence="1">Hemerythrin-like domain-containing protein</fullName>
    </recommendedName>
</protein>
<keyword evidence="3" id="KW-1185">Reference proteome</keyword>
<reference evidence="2 3" key="1">
    <citation type="submission" date="2016-07" db="EMBL/GenBank/DDBJ databases">
        <authorList>
            <person name="Lefevre C.T."/>
        </authorList>
    </citation>
    <scope>NUCLEOTIDE SEQUENCE [LARGE SCALE GENOMIC DNA]</scope>
    <source>
        <strain evidence="2">PR1</strain>
    </source>
</reference>
<organism evidence="2 3">
    <name type="scientific">Candidatus Terasakiella magnetica</name>
    <dbReference type="NCBI Taxonomy" id="1867952"/>
    <lineage>
        <taxon>Bacteria</taxon>
        <taxon>Pseudomonadati</taxon>
        <taxon>Pseudomonadota</taxon>
        <taxon>Alphaproteobacteria</taxon>
        <taxon>Rhodospirillales</taxon>
        <taxon>Terasakiellaceae</taxon>
        <taxon>Terasakiella</taxon>
    </lineage>
</organism>
<evidence type="ECO:0000259" key="1">
    <source>
        <dbReference type="Pfam" id="PF01814"/>
    </source>
</evidence>